<evidence type="ECO:0000313" key="1">
    <source>
        <dbReference type="EMBL" id="TFL00524.1"/>
    </source>
</evidence>
<sequence length="262" mass="28245">MTKPSVTEFINNPSQSRASCLLSVSHGSSLCLDFLRPVPPLTNTSHIHRLRSGSPEWDAAHDLPKQSSIQDCPVLIITLNLFTVFAALTSFASHLSFPAEVAACAFTVAWVNISAQLSRLVALIVLLKELKAAGISSIQIALCWTILIRSLGLGFGNVAKRVRIIKTINTPDFSISICYRRHVLAGRCRSGAFEIMTAVPSAIFVSILADAATYSAGALLMSLAYNTSLPVPSHEPSQKSHLTAHAPSFLLPSFHTNTQIPE</sequence>
<dbReference type="STRING" id="1884261.A0A5C3QQA9"/>
<reference evidence="1 2" key="1">
    <citation type="journal article" date="2019" name="Nat. Ecol. Evol.">
        <title>Megaphylogeny resolves global patterns of mushroom evolution.</title>
        <authorList>
            <person name="Varga T."/>
            <person name="Krizsan K."/>
            <person name="Foldi C."/>
            <person name="Dima B."/>
            <person name="Sanchez-Garcia M."/>
            <person name="Sanchez-Ramirez S."/>
            <person name="Szollosi G.J."/>
            <person name="Szarkandi J.G."/>
            <person name="Papp V."/>
            <person name="Albert L."/>
            <person name="Andreopoulos W."/>
            <person name="Angelini C."/>
            <person name="Antonin V."/>
            <person name="Barry K.W."/>
            <person name="Bougher N.L."/>
            <person name="Buchanan P."/>
            <person name="Buyck B."/>
            <person name="Bense V."/>
            <person name="Catcheside P."/>
            <person name="Chovatia M."/>
            <person name="Cooper J."/>
            <person name="Damon W."/>
            <person name="Desjardin D."/>
            <person name="Finy P."/>
            <person name="Geml J."/>
            <person name="Haridas S."/>
            <person name="Hughes K."/>
            <person name="Justo A."/>
            <person name="Karasinski D."/>
            <person name="Kautmanova I."/>
            <person name="Kiss B."/>
            <person name="Kocsube S."/>
            <person name="Kotiranta H."/>
            <person name="LaButti K.M."/>
            <person name="Lechner B.E."/>
            <person name="Liimatainen K."/>
            <person name="Lipzen A."/>
            <person name="Lukacs Z."/>
            <person name="Mihaltcheva S."/>
            <person name="Morgado L.N."/>
            <person name="Niskanen T."/>
            <person name="Noordeloos M.E."/>
            <person name="Ohm R.A."/>
            <person name="Ortiz-Santana B."/>
            <person name="Ovrebo C."/>
            <person name="Racz N."/>
            <person name="Riley R."/>
            <person name="Savchenko A."/>
            <person name="Shiryaev A."/>
            <person name="Soop K."/>
            <person name="Spirin V."/>
            <person name="Szebenyi C."/>
            <person name="Tomsovsky M."/>
            <person name="Tulloss R.E."/>
            <person name="Uehling J."/>
            <person name="Grigoriev I.V."/>
            <person name="Vagvolgyi C."/>
            <person name="Papp T."/>
            <person name="Martin F.M."/>
            <person name="Miettinen O."/>
            <person name="Hibbett D.S."/>
            <person name="Nagy L.G."/>
        </authorList>
    </citation>
    <scope>NUCLEOTIDE SEQUENCE [LARGE SCALE GENOMIC DNA]</scope>
    <source>
        <strain evidence="1 2">CBS 309.79</strain>
    </source>
</reference>
<evidence type="ECO:0000313" key="2">
    <source>
        <dbReference type="Proteomes" id="UP000305067"/>
    </source>
</evidence>
<proteinExistence type="predicted"/>
<dbReference type="EMBL" id="ML178828">
    <property type="protein sequence ID" value="TFL00524.1"/>
    <property type="molecule type" value="Genomic_DNA"/>
</dbReference>
<dbReference type="OrthoDB" id="3351491at2759"/>
<keyword evidence="2" id="KW-1185">Reference proteome</keyword>
<dbReference type="Proteomes" id="UP000305067">
    <property type="component" value="Unassembled WGS sequence"/>
</dbReference>
<organism evidence="1 2">
    <name type="scientific">Pterulicium gracile</name>
    <dbReference type="NCBI Taxonomy" id="1884261"/>
    <lineage>
        <taxon>Eukaryota</taxon>
        <taxon>Fungi</taxon>
        <taxon>Dikarya</taxon>
        <taxon>Basidiomycota</taxon>
        <taxon>Agaricomycotina</taxon>
        <taxon>Agaricomycetes</taxon>
        <taxon>Agaricomycetidae</taxon>
        <taxon>Agaricales</taxon>
        <taxon>Pleurotineae</taxon>
        <taxon>Pterulaceae</taxon>
        <taxon>Pterulicium</taxon>
    </lineage>
</organism>
<dbReference type="AlphaFoldDB" id="A0A5C3QQA9"/>
<protein>
    <submittedName>
        <fullName evidence="1">Uncharacterized protein</fullName>
    </submittedName>
</protein>
<gene>
    <name evidence="1" type="ORF">BDV98DRAFT_593858</name>
</gene>
<name>A0A5C3QQA9_9AGAR</name>
<accession>A0A5C3QQA9</accession>